<dbReference type="InterPro" id="IPR050341">
    <property type="entry name" value="PP1_catalytic_subunit"/>
</dbReference>
<comment type="catalytic activity">
    <reaction evidence="7">
        <text>O-phospho-L-seryl-[protein] + H2O = L-seryl-[protein] + phosphate</text>
        <dbReference type="Rhea" id="RHEA:20629"/>
        <dbReference type="Rhea" id="RHEA-COMP:9863"/>
        <dbReference type="Rhea" id="RHEA-COMP:11604"/>
        <dbReference type="ChEBI" id="CHEBI:15377"/>
        <dbReference type="ChEBI" id="CHEBI:29999"/>
        <dbReference type="ChEBI" id="CHEBI:43474"/>
        <dbReference type="ChEBI" id="CHEBI:83421"/>
        <dbReference type="EC" id="3.1.3.16"/>
    </reaction>
</comment>
<accession>A0AA36FXF1</accession>
<evidence type="ECO:0000256" key="5">
    <source>
        <dbReference type="ARBA" id="ARBA00022912"/>
    </source>
</evidence>
<dbReference type="PANTHER" id="PTHR11668">
    <property type="entry name" value="SERINE/THREONINE PROTEIN PHOSPHATASE"/>
    <property type="match status" value="1"/>
</dbReference>
<dbReference type="InterPro" id="IPR006186">
    <property type="entry name" value="Ser/Thr-sp_prot-phosphatase"/>
</dbReference>
<dbReference type="InterPro" id="IPR029052">
    <property type="entry name" value="Metallo-depent_PP-like"/>
</dbReference>
<evidence type="ECO:0000256" key="2">
    <source>
        <dbReference type="ARBA" id="ARBA00013081"/>
    </source>
</evidence>
<dbReference type="CDD" id="cd00144">
    <property type="entry name" value="MPP_PPP_family"/>
    <property type="match status" value="1"/>
</dbReference>
<evidence type="ECO:0000256" key="6">
    <source>
        <dbReference type="ARBA" id="ARBA00023211"/>
    </source>
</evidence>
<comment type="cofactor">
    <cofactor evidence="1">
        <name>Mn(2+)</name>
        <dbReference type="ChEBI" id="CHEBI:29035"/>
    </cofactor>
</comment>
<dbReference type="GO" id="GO:0004722">
    <property type="term" value="F:protein serine/threonine phosphatase activity"/>
    <property type="evidence" value="ECO:0007669"/>
    <property type="project" value="UniProtKB-EC"/>
</dbReference>
<name>A0AA36FXF1_9BILA</name>
<evidence type="ECO:0000256" key="1">
    <source>
        <dbReference type="ARBA" id="ARBA00001936"/>
    </source>
</evidence>
<dbReference type="GO" id="GO:0046872">
    <property type="term" value="F:metal ion binding"/>
    <property type="evidence" value="ECO:0007669"/>
    <property type="project" value="UniProtKB-KW"/>
</dbReference>
<comment type="catalytic activity">
    <reaction evidence="8">
        <text>O-phospho-L-threonyl-[protein] + H2O = L-threonyl-[protein] + phosphate</text>
        <dbReference type="Rhea" id="RHEA:47004"/>
        <dbReference type="Rhea" id="RHEA-COMP:11060"/>
        <dbReference type="Rhea" id="RHEA-COMP:11605"/>
        <dbReference type="ChEBI" id="CHEBI:15377"/>
        <dbReference type="ChEBI" id="CHEBI:30013"/>
        <dbReference type="ChEBI" id="CHEBI:43474"/>
        <dbReference type="ChEBI" id="CHEBI:61977"/>
        <dbReference type="EC" id="3.1.3.16"/>
    </reaction>
</comment>
<feature type="compositionally biased region" description="Basic and acidic residues" evidence="9">
    <location>
        <begin position="217"/>
        <end position="232"/>
    </location>
</feature>
<organism evidence="11 12">
    <name type="scientific">Mesorhabditis spiculigera</name>
    <dbReference type="NCBI Taxonomy" id="96644"/>
    <lineage>
        <taxon>Eukaryota</taxon>
        <taxon>Metazoa</taxon>
        <taxon>Ecdysozoa</taxon>
        <taxon>Nematoda</taxon>
        <taxon>Chromadorea</taxon>
        <taxon>Rhabditida</taxon>
        <taxon>Rhabditina</taxon>
        <taxon>Rhabditomorpha</taxon>
        <taxon>Rhabditoidea</taxon>
        <taxon>Rhabditidae</taxon>
        <taxon>Mesorhabditinae</taxon>
        <taxon>Mesorhabditis</taxon>
    </lineage>
</organism>
<dbReference type="PANTHER" id="PTHR11668:SF300">
    <property type="entry name" value="SERINE_THREONINE-PROTEIN PHOSPHATASE"/>
    <property type="match status" value="1"/>
</dbReference>
<dbReference type="PRINTS" id="PR00114">
    <property type="entry name" value="STPHPHTASE"/>
</dbReference>
<dbReference type="Pfam" id="PF00149">
    <property type="entry name" value="Metallophos"/>
    <property type="match status" value="1"/>
</dbReference>
<feature type="compositionally biased region" description="Basic and acidic residues" evidence="9">
    <location>
        <begin position="239"/>
        <end position="249"/>
    </location>
</feature>
<dbReference type="SUPFAM" id="SSF56300">
    <property type="entry name" value="Metallo-dependent phosphatases"/>
    <property type="match status" value="1"/>
</dbReference>
<dbReference type="SMART" id="SM00156">
    <property type="entry name" value="PP2Ac"/>
    <property type="match status" value="1"/>
</dbReference>
<evidence type="ECO:0000313" key="12">
    <source>
        <dbReference type="Proteomes" id="UP001177023"/>
    </source>
</evidence>
<evidence type="ECO:0000256" key="9">
    <source>
        <dbReference type="SAM" id="MobiDB-lite"/>
    </source>
</evidence>
<keyword evidence="12" id="KW-1185">Reference proteome</keyword>
<keyword evidence="6" id="KW-0464">Manganese</keyword>
<dbReference type="InterPro" id="IPR004843">
    <property type="entry name" value="Calcineurin-like_PHP"/>
</dbReference>
<dbReference type="Gene3D" id="3.60.21.10">
    <property type="match status" value="1"/>
</dbReference>
<gene>
    <name evidence="11" type="ORF">MSPICULIGERA_LOCUS9152</name>
</gene>
<protein>
    <recommendedName>
        <fullName evidence="2">protein-serine/threonine phosphatase</fullName>
        <ecNumber evidence="2">3.1.3.16</ecNumber>
    </recommendedName>
</protein>
<keyword evidence="4" id="KW-0378">Hydrolase</keyword>
<evidence type="ECO:0000313" key="11">
    <source>
        <dbReference type="EMBL" id="CAJ0570715.1"/>
    </source>
</evidence>
<sequence length="249" mass="28514">MCLVFIVAATVLYPEKVFFISGNHETPMGYGSLLEDDVLNKFDRPAWEAIESFLTFLPFVGTIDKRILIMHGGLSPLLTKKHLENGVDMTDGSEEIQRLRTGVLWSDPKYTDQDDPTYKFNDVREIGHFYNEKAVREKRQELGIDYIIRGHQEIETGVAFFGEWLISLFTTQTTCLDPHTQPNTQFPAKVAHFDQYFARVDAHEAFGKRRRNGSKRNKPDEQPKEKPTEAKPADPAPPLDDRTLKASRK</sequence>
<proteinExistence type="predicted"/>
<comment type="caution">
    <text evidence="11">The sequence shown here is derived from an EMBL/GenBank/DDBJ whole genome shotgun (WGS) entry which is preliminary data.</text>
</comment>
<evidence type="ECO:0000256" key="3">
    <source>
        <dbReference type="ARBA" id="ARBA00022723"/>
    </source>
</evidence>
<dbReference type="GO" id="GO:0005634">
    <property type="term" value="C:nucleus"/>
    <property type="evidence" value="ECO:0007669"/>
    <property type="project" value="TreeGrafter"/>
</dbReference>
<evidence type="ECO:0000256" key="4">
    <source>
        <dbReference type="ARBA" id="ARBA00022801"/>
    </source>
</evidence>
<reference evidence="11" key="1">
    <citation type="submission" date="2023-06" db="EMBL/GenBank/DDBJ databases">
        <authorList>
            <person name="Delattre M."/>
        </authorList>
    </citation>
    <scope>NUCLEOTIDE SEQUENCE</scope>
    <source>
        <strain evidence="11">AF72</strain>
    </source>
</reference>
<evidence type="ECO:0000259" key="10">
    <source>
        <dbReference type="SMART" id="SM00156"/>
    </source>
</evidence>
<dbReference type="AlphaFoldDB" id="A0AA36FXF1"/>
<dbReference type="EC" id="3.1.3.16" evidence="2"/>
<dbReference type="GO" id="GO:0005737">
    <property type="term" value="C:cytoplasm"/>
    <property type="evidence" value="ECO:0007669"/>
    <property type="project" value="TreeGrafter"/>
</dbReference>
<feature type="region of interest" description="Disordered" evidence="9">
    <location>
        <begin position="206"/>
        <end position="249"/>
    </location>
</feature>
<feature type="non-terminal residue" evidence="11">
    <location>
        <position position="1"/>
    </location>
</feature>
<evidence type="ECO:0000256" key="8">
    <source>
        <dbReference type="ARBA" id="ARBA00048336"/>
    </source>
</evidence>
<evidence type="ECO:0000256" key="7">
    <source>
        <dbReference type="ARBA" id="ARBA00047761"/>
    </source>
</evidence>
<keyword evidence="5" id="KW-0904">Protein phosphatase</keyword>
<dbReference type="Proteomes" id="UP001177023">
    <property type="component" value="Unassembled WGS sequence"/>
</dbReference>
<feature type="domain" description="Serine/threonine specific protein phosphatases" evidence="10">
    <location>
        <begin position="1"/>
        <end position="200"/>
    </location>
</feature>
<keyword evidence="3" id="KW-0479">Metal-binding</keyword>
<dbReference type="EMBL" id="CATQJA010002453">
    <property type="protein sequence ID" value="CAJ0570715.1"/>
    <property type="molecule type" value="Genomic_DNA"/>
</dbReference>